<dbReference type="AlphaFoldDB" id="A4X5A2"/>
<dbReference type="HOGENOM" id="CLU_541723_0_0_11"/>
<dbReference type="EMBL" id="CP000667">
    <property type="protein sequence ID" value="ABP54052.1"/>
    <property type="molecule type" value="Genomic_DNA"/>
</dbReference>
<sequence>MEPRQARIPAPTDLTNTYHGKAGPRDPASPRTDTTHRQPGGRTAEEGCGRRAGRPWPELSLPGRGRPFQHPRREPIDASRHRLRRHRAAPPAPRPRTKLLHGGPRPAWSGPPGGTTLPAPSRARTGHVASGGGSAPRREHPNQAGAAGLAERPGPTTHALTGQGWPAPAGVTGDPPGSDEEVAMVSVGYTLLSEQAGPKELVDHAVRAEAVGFDHLVVSDCYSPWLDSQAHSPYAWSVLGAVAHATSRAALMSYVTCPIRRYHPAVVAQKASTVGVLSDGRFTLGLGAGEHLNEYVTGRWPHVRQRHEMFEEALKIIKPLLNGETVAFSGNHYAVPDAYLWDRPEQPVPMAVAASGRRSATLAAEYADAVIATEPDPHLLQMYDEAGGAGKPRYGQVVICYGPDEAECRSLLHDQFRWYGLGWKVKAELPGPDSFAEATRFVREEDAAAGIPYGPDVERHVAAFRRFVDAGFSHVALLQVGGGSQPMFLTWAHEHLLPRLREL</sequence>
<name>A4X5A2_SALTO</name>
<dbReference type="InterPro" id="IPR011251">
    <property type="entry name" value="Luciferase-like_dom"/>
</dbReference>
<protein>
    <submittedName>
        <fullName evidence="4">Luciferase family protein</fullName>
    </submittedName>
</protein>
<feature type="compositionally biased region" description="Basic and acidic residues" evidence="2">
    <location>
        <begin position="71"/>
        <end position="80"/>
    </location>
</feature>
<gene>
    <name evidence="4" type="ordered locus">Strop_1586</name>
</gene>
<keyword evidence="5" id="KW-1185">Reference proteome</keyword>
<evidence type="ECO:0000256" key="1">
    <source>
        <dbReference type="ARBA" id="ARBA00023002"/>
    </source>
</evidence>
<organism evidence="4 5">
    <name type="scientific">Salinispora tropica (strain ATCC BAA-916 / DSM 44818 / JCM 13857 / NBRC 105044 / CNB-440)</name>
    <dbReference type="NCBI Taxonomy" id="369723"/>
    <lineage>
        <taxon>Bacteria</taxon>
        <taxon>Bacillati</taxon>
        <taxon>Actinomycetota</taxon>
        <taxon>Actinomycetes</taxon>
        <taxon>Micromonosporales</taxon>
        <taxon>Micromonosporaceae</taxon>
        <taxon>Salinispora</taxon>
    </lineage>
</organism>
<dbReference type="NCBIfam" id="TIGR03557">
    <property type="entry name" value="F420_G6P_family"/>
    <property type="match status" value="1"/>
</dbReference>
<dbReference type="Pfam" id="PF00296">
    <property type="entry name" value="Bac_luciferase"/>
    <property type="match status" value="1"/>
</dbReference>
<dbReference type="PANTHER" id="PTHR43244">
    <property type="match status" value="1"/>
</dbReference>
<dbReference type="KEGG" id="stp:Strop_1586"/>
<dbReference type="InterPro" id="IPR019945">
    <property type="entry name" value="F420_G6P_DH-rel"/>
</dbReference>
<dbReference type="Proteomes" id="UP000000235">
    <property type="component" value="Chromosome"/>
</dbReference>
<proteinExistence type="predicted"/>
<dbReference type="SUPFAM" id="SSF51679">
    <property type="entry name" value="Bacterial luciferase-like"/>
    <property type="match status" value="1"/>
</dbReference>
<evidence type="ECO:0000259" key="3">
    <source>
        <dbReference type="Pfam" id="PF00296"/>
    </source>
</evidence>
<accession>A4X5A2</accession>
<dbReference type="STRING" id="369723.Strop_1586"/>
<feature type="region of interest" description="Disordered" evidence="2">
    <location>
        <begin position="1"/>
        <end position="175"/>
    </location>
</feature>
<reference evidence="5" key="1">
    <citation type="journal article" date="2007" name="Proc. Natl. Acad. Sci. U.S.A.">
        <title>Genome sequencing reveals complex secondary metabolome in the marine actinomycete Salinispora tropica.</title>
        <authorList>
            <person name="Udwary D.W."/>
            <person name="Zeigler L."/>
            <person name="Asolkar R.N."/>
            <person name="Singan V."/>
            <person name="Lapidus A."/>
            <person name="Fenical W."/>
            <person name="Jensen P.R."/>
            <person name="Moore B.S."/>
        </authorList>
    </citation>
    <scope>NUCLEOTIDE SEQUENCE [LARGE SCALE GENOMIC DNA]</scope>
    <source>
        <strain evidence="5">ATCC BAA-916 / DSM 44818 / CNB-440</strain>
    </source>
</reference>
<dbReference type="CDD" id="cd01097">
    <property type="entry name" value="Tetrahydromethanopterin_reductase"/>
    <property type="match status" value="1"/>
</dbReference>
<evidence type="ECO:0000313" key="5">
    <source>
        <dbReference type="Proteomes" id="UP000000235"/>
    </source>
</evidence>
<dbReference type="InterPro" id="IPR050564">
    <property type="entry name" value="F420-G6PD/mer"/>
</dbReference>
<evidence type="ECO:0000256" key="2">
    <source>
        <dbReference type="SAM" id="MobiDB-lite"/>
    </source>
</evidence>
<dbReference type="InterPro" id="IPR036661">
    <property type="entry name" value="Luciferase-like_sf"/>
</dbReference>
<feature type="domain" description="Luciferase-like" evidence="3">
    <location>
        <begin position="192"/>
        <end position="473"/>
    </location>
</feature>
<dbReference type="PANTHER" id="PTHR43244:SF1">
    <property type="entry name" value="5,10-METHYLENETETRAHYDROMETHANOPTERIN REDUCTASE"/>
    <property type="match status" value="1"/>
</dbReference>
<dbReference type="Gene3D" id="3.20.20.30">
    <property type="entry name" value="Luciferase-like domain"/>
    <property type="match status" value="1"/>
</dbReference>
<evidence type="ECO:0000313" key="4">
    <source>
        <dbReference type="EMBL" id="ABP54052.1"/>
    </source>
</evidence>
<dbReference type="GO" id="GO:0016705">
    <property type="term" value="F:oxidoreductase activity, acting on paired donors, with incorporation or reduction of molecular oxygen"/>
    <property type="evidence" value="ECO:0007669"/>
    <property type="project" value="InterPro"/>
</dbReference>
<keyword evidence="1" id="KW-0560">Oxidoreductase</keyword>
<dbReference type="eggNOG" id="COG2141">
    <property type="taxonomic scope" value="Bacteria"/>
</dbReference>